<evidence type="ECO:0000256" key="13">
    <source>
        <dbReference type="ARBA" id="ARBA00023063"/>
    </source>
</evidence>
<dbReference type="Proteomes" id="UP000592181">
    <property type="component" value="Unassembled WGS sequence"/>
</dbReference>
<dbReference type="InterPro" id="IPR036197">
    <property type="entry name" value="NarG-like_sf"/>
</dbReference>
<sequence>MSTFLWVIVPYLTLATFVVGHVWRYRYDKFGWTTRSSQLYEDRLLRIGSPLFHFGMLGVVLGHVMGLVVPQSWTDAVGLDRHTYHLIALIGGIPAGVATVVGLVILVYRRRTTGPVFSATTTNDKVMYAVLGGVIVLGIWNTIAGSLLQIGGEYNYREGVSPWWRSIFALQPEPELMAQAPLGFQLHAMLAMILFAMWPFTRLVHVFSAPLGYLTRPYLVYRSRDARPGAGTGSRAPGRGWDRPELHGVGERRGRGRR</sequence>
<reference evidence="24 25" key="1">
    <citation type="submission" date="2020-07" db="EMBL/GenBank/DDBJ databases">
        <title>Sequencing the genomes of 1000 actinobacteria strains.</title>
        <authorList>
            <person name="Klenk H.-P."/>
        </authorList>
    </citation>
    <scope>NUCLEOTIDE SEQUENCE [LARGE SCALE GENOMIC DNA]</scope>
    <source>
        <strain evidence="24 25">DSM 24723</strain>
    </source>
</reference>
<feature type="binding site" description="axial binding residue" evidence="20">
    <location>
        <position position="187"/>
    </location>
    <ligand>
        <name>heme b</name>
        <dbReference type="ChEBI" id="CHEBI:60344"/>
        <label>2</label>
    </ligand>
    <ligandPart>
        <name>Fe</name>
        <dbReference type="ChEBI" id="CHEBI:18248"/>
    </ligandPart>
</feature>
<evidence type="ECO:0000313" key="25">
    <source>
        <dbReference type="Proteomes" id="UP000592181"/>
    </source>
</evidence>
<feature type="binding site" description="axial binding residue" evidence="20">
    <location>
        <position position="53"/>
    </location>
    <ligand>
        <name>heme b</name>
        <dbReference type="ChEBI" id="CHEBI:60344"/>
        <label>1</label>
    </ligand>
    <ligandPart>
        <name>Fe</name>
        <dbReference type="ChEBI" id="CHEBI:18248"/>
    </ligandPart>
</feature>
<keyword evidence="12 20" id="KW-0408">Iron</keyword>
<keyword evidence="5" id="KW-1003">Cell membrane</keyword>
<dbReference type="InterPro" id="IPR051936">
    <property type="entry name" value="Heme-iron_electron_transfer"/>
</dbReference>
<feature type="transmembrane region" description="Helical" evidence="22">
    <location>
        <begin position="6"/>
        <end position="23"/>
    </location>
</feature>
<evidence type="ECO:0000256" key="5">
    <source>
        <dbReference type="ARBA" id="ARBA00022475"/>
    </source>
</evidence>
<accession>A0A852X866</accession>
<evidence type="ECO:0000256" key="2">
    <source>
        <dbReference type="ARBA" id="ARBA00001970"/>
    </source>
</evidence>
<evidence type="ECO:0000256" key="8">
    <source>
        <dbReference type="ARBA" id="ARBA00022723"/>
    </source>
</evidence>
<evidence type="ECO:0000256" key="19">
    <source>
        <dbReference type="ARBA" id="ARBA00071287"/>
    </source>
</evidence>
<evidence type="ECO:0000256" key="11">
    <source>
        <dbReference type="ARBA" id="ARBA00023002"/>
    </source>
</evidence>
<evidence type="ECO:0000256" key="16">
    <source>
        <dbReference type="ARBA" id="ARBA00061095"/>
    </source>
</evidence>
<feature type="binding site" description="axial binding residue" evidence="20">
    <location>
        <position position="205"/>
    </location>
    <ligand>
        <name>heme b</name>
        <dbReference type="ChEBI" id="CHEBI:60344"/>
        <label>1</label>
    </ligand>
    <ligandPart>
        <name>Fe</name>
        <dbReference type="ChEBI" id="CHEBI:18248"/>
    </ligandPart>
</feature>
<proteinExistence type="inferred from homology"/>
<dbReference type="NCBIfam" id="TIGR00351">
    <property type="entry name" value="narI"/>
    <property type="match status" value="1"/>
</dbReference>
<feature type="transmembrane region" description="Helical" evidence="22">
    <location>
        <begin position="182"/>
        <end position="200"/>
    </location>
</feature>
<dbReference type="PANTHER" id="PTHR30598">
    <property type="entry name" value="NITRATE REDUCTASE PRIVATE CHAPERONE, REDOX ENZYME MATURATION PROTEIN REMP FAMILY"/>
    <property type="match status" value="1"/>
</dbReference>
<dbReference type="Gene3D" id="1.20.950.20">
    <property type="entry name" value="Transmembrane di-heme cytochromes, Chain C"/>
    <property type="match status" value="1"/>
</dbReference>
<evidence type="ECO:0000256" key="9">
    <source>
        <dbReference type="ARBA" id="ARBA00022982"/>
    </source>
</evidence>
<keyword evidence="9" id="KW-0249">Electron transport</keyword>
<comment type="cofactor">
    <cofactor evidence="1">
        <name>Mo-bis(molybdopterin guanine dinucleotide)</name>
        <dbReference type="ChEBI" id="CHEBI:60539"/>
    </cofactor>
</comment>
<feature type="region of interest" description="Disordered" evidence="21">
    <location>
        <begin position="227"/>
        <end position="258"/>
    </location>
</feature>
<keyword evidence="7 22" id="KW-0812">Transmembrane</keyword>
<comment type="caution">
    <text evidence="24">The sequence shown here is derived from an EMBL/GenBank/DDBJ whole genome shotgun (WGS) entry which is preliminary data.</text>
</comment>
<evidence type="ECO:0000256" key="3">
    <source>
        <dbReference type="ARBA" id="ARBA00004651"/>
    </source>
</evidence>
<dbReference type="FunFam" id="1.20.950.20:FF:000001">
    <property type="entry name" value="Respiratory nitrate reductase subunit gamma"/>
    <property type="match status" value="1"/>
</dbReference>
<evidence type="ECO:0000256" key="6">
    <source>
        <dbReference type="ARBA" id="ARBA00022617"/>
    </source>
</evidence>
<feature type="transmembrane region" description="Helical" evidence="22">
    <location>
        <begin position="128"/>
        <end position="150"/>
    </location>
</feature>
<dbReference type="SUPFAM" id="SSF103501">
    <property type="entry name" value="Respiratory nitrate reductase 1 gamma chain"/>
    <property type="match status" value="1"/>
</dbReference>
<dbReference type="PANTHER" id="PTHR30598:SF3">
    <property type="entry name" value="RESPIRATORY NITRATE REDUCTASE 1 GAMMA CHAIN"/>
    <property type="match status" value="1"/>
</dbReference>
<evidence type="ECO:0000256" key="1">
    <source>
        <dbReference type="ARBA" id="ARBA00001942"/>
    </source>
</evidence>
<dbReference type="GO" id="GO:0005886">
    <property type="term" value="C:plasma membrane"/>
    <property type="evidence" value="ECO:0007669"/>
    <property type="project" value="UniProtKB-SubCell"/>
</dbReference>
<dbReference type="EMBL" id="JACBZX010000001">
    <property type="protein sequence ID" value="NYG38608.1"/>
    <property type="molecule type" value="Genomic_DNA"/>
</dbReference>
<protein>
    <recommendedName>
        <fullName evidence="19">Nitrate reductase-like protein NarX</fullName>
    </recommendedName>
</protein>
<comment type="subcellular location">
    <subcellularLocation>
        <location evidence="3">Cell membrane</location>
        <topology evidence="3">Multi-pass membrane protein</topology>
    </subcellularLocation>
</comment>
<dbReference type="GO" id="GO:0009055">
    <property type="term" value="F:electron transfer activity"/>
    <property type="evidence" value="ECO:0007669"/>
    <property type="project" value="TreeGrafter"/>
</dbReference>
<feature type="transmembrane region" description="Helical" evidence="22">
    <location>
        <begin position="84"/>
        <end position="108"/>
    </location>
</feature>
<evidence type="ECO:0000256" key="20">
    <source>
        <dbReference type="PIRSR" id="PIRSR603816-1"/>
    </source>
</evidence>
<keyword evidence="25" id="KW-1185">Reference proteome</keyword>
<gene>
    <name evidence="24" type="ORF">BJY28_003077</name>
</gene>
<evidence type="ECO:0000256" key="18">
    <source>
        <dbReference type="ARBA" id="ARBA00061480"/>
    </source>
</evidence>
<feature type="transmembrane region" description="Helical" evidence="22">
    <location>
        <begin position="44"/>
        <end position="64"/>
    </location>
</feature>
<evidence type="ECO:0000256" key="22">
    <source>
        <dbReference type="SAM" id="Phobius"/>
    </source>
</evidence>
<evidence type="ECO:0000256" key="7">
    <source>
        <dbReference type="ARBA" id="ARBA00022692"/>
    </source>
</evidence>
<dbReference type="GO" id="GO:0042128">
    <property type="term" value="P:nitrate assimilation"/>
    <property type="evidence" value="ECO:0007669"/>
    <property type="project" value="UniProtKB-KW"/>
</dbReference>
<dbReference type="Pfam" id="PF02665">
    <property type="entry name" value="Nitrate_red_gam"/>
    <property type="match status" value="1"/>
</dbReference>
<organism evidence="24 25">
    <name type="scientific">Janibacter alkaliphilus</name>
    <dbReference type="NCBI Taxonomy" id="1069963"/>
    <lineage>
        <taxon>Bacteria</taxon>
        <taxon>Bacillati</taxon>
        <taxon>Actinomycetota</taxon>
        <taxon>Actinomycetes</taxon>
        <taxon>Micrococcales</taxon>
        <taxon>Intrasporangiaceae</taxon>
        <taxon>Janibacter</taxon>
    </lineage>
</organism>
<evidence type="ECO:0000256" key="12">
    <source>
        <dbReference type="ARBA" id="ARBA00023004"/>
    </source>
</evidence>
<dbReference type="GO" id="GO:0008940">
    <property type="term" value="F:nitrate reductase activity"/>
    <property type="evidence" value="ECO:0007669"/>
    <property type="project" value="InterPro"/>
</dbReference>
<dbReference type="GO" id="GO:0009325">
    <property type="term" value="C:nitrate reductase complex"/>
    <property type="evidence" value="ECO:0007669"/>
    <property type="project" value="InterPro"/>
</dbReference>
<keyword evidence="11 24" id="KW-0560">Oxidoreductase</keyword>
<dbReference type="GO" id="GO:0020037">
    <property type="term" value="F:heme binding"/>
    <property type="evidence" value="ECO:0007669"/>
    <property type="project" value="TreeGrafter"/>
</dbReference>
<feature type="domain" description="NarG-like" evidence="23">
    <location>
        <begin position="3"/>
        <end position="224"/>
    </location>
</feature>
<keyword evidence="6 20" id="KW-0349">Heme</keyword>
<feature type="compositionally biased region" description="Basic and acidic residues" evidence="21">
    <location>
        <begin position="240"/>
        <end position="258"/>
    </location>
</feature>
<keyword evidence="13" id="KW-0534">Nitrate assimilation</keyword>
<comment type="function">
    <text evidence="15">Does not seem to have nitrate reductase activity.</text>
</comment>
<comment type="cofactor">
    <cofactor evidence="2">
        <name>heme b</name>
        <dbReference type="ChEBI" id="CHEBI:60344"/>
    </cofactor>
</comment>
<dbReference type="RefSeq" id="WP_179463776.1">
    <property type="nucleotide sequence ID" value="NZ_JACBZX010000001.1"/>
</dbReference>
<evidence type="ECO:0000256" key="14">
    <source>
        <dbReference type="ARBA" id="ARBA00023136"/>
    </source>
</evidence>
<evidence type="ECO:0000256" key="4">
    <source>
        <dbReference type="ARBA" id="ARBA00022448"/>
    </source>
</evidence>
<dbReference type="InterPro" id="IPR023234">
    <property type="entry name" value="NarG-like_domain"/>
</dbReference>
<comment type="similarity">
    <text evidence="16">In the central section; belongs to the NarJ/NarW family.</text>
</comment>
<dbReference type="InterPro" id="IPR003816">
    <property type="entry name" value="Nitrate_red_gam"/>
</dbReference>
<name>A0A852X866_9MICO</name>
<feature type="binding site" description="axial binding residue" evidence="20">
    <location>
        <position position="63"/>
    </location>
    <ligand>
        <name>heme b</name>
        <dbReference type="ChEBI" id="CHEBI:60344"/>
        <label>1</label>
    </ligand>
    <ligandPart>
        <name>Fe</name>
        <dbReference type="ChEBI" id="CHEBI:18248"/>
    </ligandPart>
</feature>
<evidence type="ECO:0000313" key="24">
    <source>
        <dbReference type="EMBL" id="NYG38608.1"/>
    </source>
</evidence>
<dbReference type="GO" id="GO:0019645">
    <property type="term" value="P:anaerobic electron transport chain"/>
    <property type="evidence" value="ECO:0007669"/>
    <property type="project" value="TreeGrafter"/>
</dbReference>
<keyword evidence="10 22" id="KW-1133">Transmembrane helix</keyword>
<comment type="similarity">
    <text evidence="18">In the N-terminal section; belongs to the nitrate reductase alpha subunit family.</text>
</comment>
<comment type="similarity">
    <text evidence="17">In the C-terminal section; belongs to the nitrate reductase gamma subunit family.</text>
</comment>
<evidence type="ECO:0000256" key="10">
    <source>
        <dbReference type="ARBA" id="ARBA00022989"/>
    </source>
</evidence>
<evidence type="ECO:0000256" key="15">
    <source>
        <dbReference type="ARBA" id="ARBA00056200"/>
    </source>
</evidence>
<dbReference type="AlphaFoldDB" id="A0A852X866"/>
<keyword evidence="8" id="KW-0479">Metal-binding</keyword>
<dbReference type="GO" id="GO:0046872">
    <property type="term" value="F:metal ion binding"/>
    <property type="evidence" value="ECO:0007669"/>
    <property type="project" value="UniProtKB-KW"/>
</dbReference>
<evidence type="ECO:0000256" key="21">
    <source>
        <dbReference type="SAM" id="MobiDB-lite"/>
    </source>
</evidence>
<keyword evidence="14 22" id="KW-0472">Membrane</keyword>
<keyword evidence="4" id="KW-0813">Transport</keyword>
<evidence type="ECO:0000256" key="17">
    <source>
        <dbReference type="ARBA" id="ARBA00061196"/>
    </source>
</evidence>
<evidence type="ECO:0000259" key="23">
    <source>
        <dbReference type="Pfam" id="PF02665"/>
    </source>
</evidence>